<proteinExistence type="predicted"/>
<protein>
    <recommendedName>
        <fullName evidence="2">SET domain-containing protein</fullName>
    </recommendedName>
</protein>
<evidence type="ECO:0000259" key="2">
    <source>
        <dbReference type="PROSITE" id="PS50280"/>
    </source>
</evidence>
<dbReference type="Proteomes" id="UP000240883">
    <property type="component" value="Unassembled WGS sequence"/>
</dbReference>
<evidence type="ECO:0000256" key="1">
    <source>
        <dbReference type="SAM" id="MobiDB-lite"/>
    </source>
</evidence>
<name>A0A2T2P9G0_CORCC</name>
<feature type="compositionally biased region" description="Polar residues" evidence="1">
    <location>
        <begin position="1"/>
        <end position="21"/>
    </location>
</feature>
<dbReference type="PANTHER" id="PTHR47332:SF2">
    <property type="entry name" value="SET-6"/>
    <property type="match status" value="1"/>
</dbReference>
<dbReference type="OrthoDB" id="265717at2759"/>
<dbReference type="InterPro" id="IPR046341">
    <property type="entry name" value="SET_dom_sf"/>
</dbReference>
<dbReference type="Gene3D" id="2.170.270.10">
    <property type="entry name" value="SET domain"/>
    <property type="match status" value="1"/>
</dbReference>
<dbReference type="InterPro" id="IPR001214">
    <property type="entry name" value="SET_dom"/>
</dbReference>
<keyword evidence="4" id="KW-1185">Reference proteome</keyword>
<dbReference type="Pfam" id="PF00856">
    <property type="entry name" value="SET"/>
    <property type="match status" value="1"/>
</dbReference>
<evidence type="ECO:0000313" key="4">
    <source>
        <dbReference type="Proteomes" id="UP000240883"/>
    </source>
</evidence>
<feature type="domain" description="SET" evidence="2">
    <location>
        <begin position="67"/>
        <end position="269"/>
    </location>
</feature>
<dbReference type="AlphaFoldDB" id="A0A2T2P9G0"/>
<dbReference type="SUPFAM" id="SSF82199">
    <property type="entry name" value="SET domain"/>
    <property type="match status" value="1"/>
</dbReference>
<dbReference type="PANTHER" id="PTHR47332">
    <property type="entry name" value="SET DOMAIN-CONTAINING PROTEIN 5"/>
    <property type="match status" value="1"/>
</dbReference>
<feature type="region of interest" description="Disordered" evidence="1">
    <location>
        <begin position="1"/>
        <end position="54"/>
    </location>
</feature>
<organism evidence="3 4">
    <name type="scientific">Corynespora cassiicola Philippines</name>
    <dbReference type="NCBI Taxonomy" id="1448308"/>
    <lineage>
        <taxon>Eukaryota</taxon>
        <taxon>Fungi</taxon>
        <taxon>Dikarya</taxon>
        <taxon>Ascomycota</taxon>
        <taxon>Pezizomycotina</taxon>
        <taxon>Dothideomycetes</taxon>
        <taxon>Pleosporomycetidae</taxon>
        <taxon>Pleosporales</taxon>
        <taxon>Corynesporascaceae</taxon>
        <taxon>Corynespora</taxon>
    </lineage>
</organism>
<gene>
    <name evidence="3" type="ORF">BS50DRAFT_5640</name>
</gene>
<dbReference type="PROSITE" id="PS50280">
    <property type="entry name" value="SET"/>
    <property type="match status" value="1"/>
</dbReference>
<reference evidence="3 4" key="1">
    <citation type="journal article" date="2018" name="Front. Microbiol.">
        <title>Genome-Wide Analysis of Corynespora cassiicola Leaf Fall Disease Putative Effectors.</title>
        <authorList>
            <person name="Lopez D."/>
            <person name="Ribeiro S."/>
            <person name="Label P."/>
            <person name="Fumanal B."/>
            <person name="Venisse J.S."/>
            <person name="Kohler A."/>
            <person name="de Oliveira R.R."/>
            <person name="Labutti K."/>
            <person name="Lipzen A."/>
            <person name="Lail K."/>
            <person name="Bauer D."/>
            <person name="Ohm R.A."/>
            <person name="Barry K.W."/>
            <person name="Spatafora J."/>
            <person name="Grigoriev I.V."/>
            <person name="Martin F.M."/>
            <person name="Pujade-Renaud V."/>
        </authorList>
    </citation>
    <scope>NUCLEOTIDE SEQUENCE [LARGE SCALE GENOMIC DNA]</scope>
    <source>
        <strain evidence="3 4">Philippines</strain>
    </source>
</reference>
<dbReference type="EMBL" id="KZ678128">
    <property type="protein sequence ID" value="PSN73998.1"/>
    <property type="molecule type" value="Genomic_DNA"/>
</dbReference>
<dbReference type="InterPro" id="IPR053185">
    <property type="entry name" value="SET_domain_protein"/>
</dbReference>
<sequence>MPSSMARPTSASSAHSDTGASGYTDVATVRSNSAQMANSSHAPQMSSSDSSAHMPECAVTSLNYEIKPIETKNTFMGYTNVSQGLFAAKDLPPGTCIATEYPIMEIPPPSKSANQMVWKFEAMSPEKQQEYMTLIPHMTPQTRPIAHLIERVVEAIMPILNKSKAGRTAQENAVLQLLCPNLGYLIKGWRIASRYFPYRVALGVETLLDHDKNKDATEILPTSLLALSSRLQHSCVPNSTMTTNDDEGTVSIYVVKPIKKGAAITSSSLGANTWFHVRADRAQQLAMIQGPGWSCICEACDETKPGWAKQEQLRSELAAAAKTVTSFLERHSRGETATGEELEAERQVLNLIAGLRKAGCEDQELIRWRSVLVTFILPNIPGKGLAALAHAKTNYVVGVRCWGLNHPQLKTLDAAIEHCKGVMAKGW</sequence>
<evidence type="ECO:0000313" key="3">
    <source>
        <dbReference type="EMBL" id="PSN73998.1"/>
    </source>
</evidence>
<accession>A0A2T2P9G0</accession>
<dbReference type="STRING" id="1448308.A0A2T2P9G0"/>
<feature type="compositionally biased region" description="Polar residues" evidence="1">
    <location>
        <begin position="29"/>
        <end position="51"/>
    </location>
</feature>